<dbReference type="Proteomes" id="UP000594778">
    <property type="component" value="Chromosome"/>
</dbReference>
<gene>
    <name evidence="2" type="ORF">I6G66_26545</name>
    <name evidence="1" type="ORF">SGN30_07795</name>
</gene>
<protein>
    <submittedName>
        <fullName evidence="2">Uncharacterized protein</fullName>
    </submittedName>
</protein>
<dbReference type="AlphaFoldDB" id="A0A080NPC3"/>
<dbReference type="EMBL" id="CP065668">
    <property type="protein sequence ID" value="QPS07789.1"/>
    <property type="molecule type" value="Genomic_DNA"/>
</dbReference>
<reference evidence="1" key="2">
    <citation type="submission" date="2023-11" db="EMBL/GenBank/DDBJ databases">
        <title>Identification and selenium tolerance of Delftia acidovorans R3-25.</title>
        <authorList>
            <person name="Zhang S."/>
            <person name="Liu Y."/>
            <person name="Guo Y."/>
        </authorList>
    </citation>
    <scope>NUCLEOTIDE SEQUENCE</scope>
    <source>
        <strain evidence="1">R3-25</strain>
    </source>
</reference>
<reference evidence="2 3" key="1">
    <citation type="submission" date="2020-12" db="EMBL/GenBank/DDBJ databases">
        <title>FDA dAtabase for Regulatory Grade micrObial Sequences (FDA-ARGOS): Supporting development and validation of Infectious Disease Dx tests.</title>
        <authorList>
            <person name="Sproer C."/>
            <person name="Gronow S."/>
            <person name="Severitt S."/>
            <person name="Schroder I."/>
            <person name="Tallon L."/>
            <person name="Sadzewicz L."/>
            <person name="Zhao X."/>
            <person name="Boylan J."/>
            <person name="Ott S."/>
            <person name="Bowen H."/>
            <person name="Vavikolanu K."/>
            <person name="Mehta A."/>
            <person name="Aluvathingal J."/>
            <person name="Nadendla S."/>
            <person name="Lowell S."/>
            <person name="Myers T."/>
            <person name="Yan Y."/>
            <person name="Sichtig H."/>
        </authorList>
    </citation>
    <scope>NUCLEOTIDE SEQUENCE [LARGE SCALE GENOMIC DNA]</scope>
    <source>
        <strain evidence="2 3">FDAARGOS_909</strain>
    </source>
</reference>
<dbReference type="RefSeq" id="WP_012207224.1">
    <property type="nucleotide sequence ID" value="NZ_CAGKLB010000008.1"/>
</dbReference>
<organism evidence="2 3">
    <name type="scientific">Delftia acidovorans</name>
    <name type="common">Pseudomonas acidovorans</name>
    <name type="synonym">Comamonas acidovorans</name>
    <dbReference type="NCBI Taxonomy" id="80866"/>
    <lineage>
        <taxon>Bacteria</taxon>
        <taxon>Pseudomonadati</taxon>
        <taxon>Pseudomonadota</taxon>
        <taxon>Betaproteobacteria</taxon>
        <taxon>Burkholderiales</taxon>
        <taxon>Comamonadaceae</taxon>
        <taxon>Delftia</taxon>
    </lineage>
</organism>
<dbReference type="Proteomes" id="UP001287445">
    <property type="component" value="Unassembled WGS sequence"/>
</dbReference>
<evidence type="ECO:0000313" key="3">
    <source>
        <dbReference type="Proteomes" id="UP000594778"/>
    </source>
</evidence>
<accession>A0A080NPC3</accession>
<name>A0A080NPC3_DELAC</name>
<dbReference type="GeneID" id="24116203"/>
<proteinExistence type="predicted"/>
<evidence type="ECO:0000313" key="2">
    <source>
        <dbReference type="EMBL" id="QPS07789.1"/>
    </source>
</evidence>
<dbReference type="EMBL" id="JAWWMZ010000002">
    <property type="protein sequence ID" value="MDX4953323.1"/>
    <property type="molecule type" value="Genomic_DNA"/>
</dbReference>
<evidence type="ECO:0000313" key="1">
    <source>
        <dbReference type="EMBL" id="MDX4953323.1"/>
    </source>
</evidence>
<sequence length="80" mass="9195">MSTITAISDIRSPDNQALERQRCEQAWQQAVQSGDRHALGSLRLHIADATARARRTPGAREQWLAWMLLRCALLLPRRRF</sequence>